<feature type="transmembrane region" description="Helical" evidence="5">
    <location>
        <begin position="180"/>
        <end position="204"/>
    </location>
</feature>
<evidence type="ECO:0000256" key="2">
    <source>
        <dbReference type="ARBA" id="ARBA00022692"/>
    </source>
</evidence>
<feature type="transmembrane region" description="Helical" evidence="5">
    <location>
        <begin position="267"/>
        <end position="285"/>
    </location>
</feature>
<comment type="subcellular location">
    <subcellularLocation>
        <location evidence="1">Membrane</location>
        <topology evidence="1">Multi-pass membrane protein</topology>
    </subcellularLocation>
</comment>
<dbReference type="PANTHER" id="PTHR32322:SF2">
    <property type="entry name" value="EAMA DOMAIN-CONTAINING PROTEIN"/>
    <property type="match status" value="1"/>
</dbReference>
<feature type="domain" description="EamA" evidence="6">
    <location>
        <begin position="156"/>
        <end position="285"/>
    </location>
</feature>
<evidence type="ECO:0000256" key="5">
    <source>
        <dbReference type="SAM" id="Phobius"/>
    </source>
</evidence>
<evidence type="ECO:0000313" key="8">
    <source>
        <dbReference type="EMBL" id="ELY40505.1"/>
    </source>
</evidence>
<name>D8J8Q8_HALJB</name>
<keyword evidence="10" id="KW-1185">Reference proteome</keyword>
<feature type="transmembrane region" description="Helical" evidence="5">
    <location>
        <begin position="216"/>
        <end position="235"/>
    </location>
</feature>
<feature type="transmembrane region" description="Helical" evidence="5">
    <location>
        <begin position="242"/>
        <end position="261"/>
    </location>
</feature>
<evidence type="ECO:0000256" key="1">
    <source>
        <dbReference type="ARBA" id="ARBA00004141"/>
    </source>
</evidence>
<dbReference type="OrthoDB" id="239604at2157"/>
<dbReference type="Pfam" id="PF00892">
    <property type="entry name" value="EamA"/>
    <property type="match status" value="2"/>
</dbReference>
<feature type="transmembrane region" description="Helical" evidence="5">
    <location>
        <begin position="123"/>
        <end position="144"/>
    </location>
</feature>
<dbReference type="InterPro" id="IPR050638">
    <property type="entry name" value="AA-Vitamin_Transporters"/>
</dbReference>
<sequence length="286" mass="29090">MDLGLLASVLAALLWGGYLVALKRYFSSYSASVIIVVVHAVAIAVYAPVALVRVPPGSIGALAAGAPGLAVVVVANALAFMAFIRAIGTGEISYVAPISKIVPVFVLPIEVVFLGAYLTPLQIVGVVLATVAVYVANFTGGSLLDPIRHALGSPAAGFALLSAALYAVGDVGRRVTLQELALPPELLVIGLLSGMALVLSPHAARTWDRVGDDWPAFLAAGTLVAAAEHLTALAFSLVPASIASPIINTQAIVAVVIGGLFLGETAFRTRLVAAVLAVFGVGLIAL</sequence>
<gene>
    <name evidence="7" type="ordered locus">HacjB3_04260</name>
    <name evidence="8" type="ORF">C497_02622</name>
</gene>
<reference evidence="8 10" key="2">
    <citation type="journal article" date="2014" name="PLoS Genet.">
        <title>Phylogenetically driven sequencing of extremely halophilic archaea reveals strategies for static and dynamic osmo-response.</title>
        <authorList>
            <person name="Becker E.A."/>
            <person name="Seitzer P.M."/>
            <person name="Tritt A."/>
            <person name="Larsen D."/>
            <person name="Krusor M."/>
            <person name="Yao A.I."/>
            <person name="Wu D."/>
            <person name="Madern D."/>
            <person name="Eisen J.A."/>
            <person name="Darling A.E."/>
            <person name="Facciotti M.T."/>
        </authorList>
    </citation>
    <scope>NUCLEOTIDE SEQUENCE [LARGE SCALE GENOMIC DNA]</scope>
    <source>
        <strain evidence="8">B3</strain>
        <strain evidence="10">DSM 18796 / CECT 7217 / JCM 14584 / KCTC 4019 / B3</strain>
    </source>
</reference>
<dbReference type="SUPFAM" id="SSF103481">
    <property type="entry name" value="Multidrug resistance efflux transporter EmrE"/>
    <property type="match status" value="2"/>
</dbReference>
<dbReference type="STRING" id="795797.HacjB3_04260"/>
<feature type="transmembrane region" description="Helical" evidence="5">
    <location>
        <begin position="29"/>
        <end position="52"/>
    </location>
</feature>
<evidence type="ECO:0000256" key="4">
    <source>
        <dbReference type="ARBA" id="ARBA00023136"/>
    </source>
</evidence>
<feature type="transmembrane region" description="Helical" evidence="5">
    <location>
        <begin position="150"/>
        <end position="168"/>
    </location>
</feature>
<dbReference type="GO" id="GO:0016020">
    <property type="term" value="C:membrane"/>
    <property type="evidence" value="ECO:0007669"/>
    <property type="project" value="UniProtKB-SubCell"/>
</dbReference>
<dbReference type="EMBL" id="CP002062">
    <property type="protein sequence ID" value="ADJ14243.1"/>
    <property type="molecule type" value="Genomic_DNA"/>
</dbReference>
<dbReference type="Gene3D" id="1.10.3730.20">
    <property type="match status" value="1"/>
</dbReference>
<evidence type="ECO:0000256" key="3">
    <source>
        <dbReference type="ARBA" id="ARBA00022989"/>
    </source>
</evidence>
<dbReference type="RefSeq" id="WP_008414261.1">
    <property type="nucleotide sequence ID" value="NC_014297.1"/>
</dbReference>
<accession>D8J8Q8</accession>
<keyword evidence="3 5" id="KW-1133">Transmembrane helix</keyword>
<keyword evidence="4 5" id="KW-0472">Membrane</keyword>
<evidence type="ECO:0000313" key="10">
    <source>
        <dbReference type="Proteomes" id="UP000011645"/>
    </source>
</evidence>
<dbReference type="InterPro" id="IPR037185">
    <property type="entry name" value="EmrE-like"/>
</dbReference>
<dbReference type="Proteomes" id="UP000011645">
    <property type="component" value="Unassembled WGS sequence"/>
</dbReference>
<protein>
    <recommendedName>
        <fullName evidence="6">EamA domain-containing protein</fullName>
    </recommendedName>
</protein>
<proteinExistence type="predicted"/>
<dbReference type="GeneID" id="9418652"/>
<dbReference type="eggNOG" id="arCOG00272">
    <property type="taxonomic scope" value="Archaea"/>
</dbReference>
<feature type="transmembrane region" description="Helical" evidence="5">
    <location>
        <begin position="94"/>
        <end position="116"/>
    </location>
</feature>
<dbReference type="EMBL" id="AOHV01000009">
    <property type="protein sequence ID" value="ELY40505.1"/>
    <property type="molecule type" value="Genomic_DNA"/>
</dbReference>
<dbReference type="PATRIC" id="fig|795797.18.peg.857"/>
<feature type="transmembrane region" description="Helical" evidence="5">
    <location>
        <begin position="59"/>
        <end position="88"/>
    </location>
</feature>
<reference evidence="7 9" key="1">
    <citation type="journal article" date="2010" name="J. Bacteriol.">
        <title>Complete genome sequence of Halalkalicoccus jeotgali B3(T), an extremely halophilic archaeon.</title>
        <authorList>
            <person name="Roh S.W."/>
            <person name="Nam Y.D."/>
            <person name="Nam S.H."/>
            <person name="Choi S.H."/>
            <person name="Park H.S."/>
            <person name="Bae J.W."/>
        </authorList>
    </citation>
    <scope>NUCLEOTIDE SEQUENCE [LARGE SCALE GENOMIC DNA]</scope>
    <source>
        <strain evidence="7">B3</strain>
        <strain evidence="9">DSM 18796 / CECT 7217 / JCM 14584 / KCTC 4019 / B3</strain>
    </source>
</reference>
<keyword evidence="2 5" id="KW-0812">Transmembrane</keyword>
<feature type="domain" description="EamA" evidence="6">
    <location>
        <begin position="3"/>
        <end position="137"/>
    </location>
</feature>
<evidence type="ECO:0000313" key="7">
    <source>
        <dbReference type="EMBL" id="ADJ14243.1"/>
    </source>
</evidence>
<dbReference type="PANTHER" id="PTHR32322">
    <property type="entry name" value="INNER MEMBRANE TRANSPORTER"/>
    <property type="match status" value="1"/>
</dbReference>
<dbReference type="HOGENOM" id="CLU_082325_0_0_2"/>
<evidence type="ECO:0000259" key="6">
    <source>
        <dbReference type="Pfam" id="PF00892"/>
    </source>
</evidence>
<dbReference type="InterPro" id="IPR000620">
    <property type="entry name" value="EamA_dom"/>
</dbReference>
<organism evidence="7 9">
    <name type="scientific">Halalkalicoccus jeotgali (strain DSM 18796 / CECT 7217 / JCM 14584 / KCTC 4019 / B3)</name>
    <dbReference type="NCBI Taxonomy" id="795797"/>
    <lineage>
        <taxon>Archaea</taxon>
        <taxon>Methanobacteriati</taxon>
        <taxon>Methanobacteriota</taxon>
        <taxon>Stenosarchaea group</taxon>
        <taxon>Halobacteria</taxon>
        <taxon>Halobacteriales</taxon>
        <taxon>Halococcaceae</taxon>
        <taxon>Halalkalicoccus</taxon>
    </lineage>
</organism>
<dbReference type="Proteomes" id="UP000000390">
    <property type="component" value="Chromosome"/>
</dbReference>
<dbReference type="KEGG" id="hje:HacjB3_04260"/>
<dbReference type="AlphaFoldDB" id="D8J8Q8"/>
<evidence type="ECO:0000313" key="9">
    <source>
        <dbReference type="Proteomes" id="UP000000390"/>
    </source>
</evidence>